<accession>A0A2G8KR42</accession>
<dbReference type="PANTHER" id="PTHR48014">
    <property type="entry name" value="SERINE/THREONINE-PROTEIN KINASE FRAY2"/>
    <property type="match status" value="1"/>
</dbReference>
<dbReference type="Gene3D" id="1.10.510.10">
    <property type="entry name" value="Transferase(Phosphotransferase) domain 1"/>
    <property type="match status" value="1"/>
</dbReference>
<dbReference type="PROSITE" id="PS50011">
    <property type="entry name" value="PROTEIN_KINASE_DOM"/>
    <property type="match status" value="1"/>
</dbReference>
<feature type="domain" description="Protein kinase" evidence="3">
    <location>
        <begin position="68"/>
        <end position="374"/>
    </location>
</feature>
<dbReference type="GO" id="GO:0005524">
    <property type="term" value="F:ATP binding"/>
    <property type="evidence" value="ECO:0007669"/>
    <property type="project" value="InterPro"/>
</dbReference>
<evidence type="ECO:0000256" key="1">
    <source>
        <dbReference type="ARBA" id="ARBA00008874"/>
    </source>
</evidence>
<dbReference type="GO" id="GO:0004672">
    <property type="term" value="F:protein kinase activity"/>
    <property type="evidence" value="ECO:0007669"/>
    <property type="project" value="InterPro"/>
</dbReference>
<dbReference type="Proteomes" id="UP000230750">
    <property type="component" value="Unassembled WGS sequence"/>
</dbReference>
<evidence type="ECO:0000259" key="3">
    <source>
        <dbReference type="PROSITE" id="PS50011"/>
    </source>
</evidence>
<dbReference type="SUPFAM" id="SSF56112">
    <property type="entry name" value="Protein kinase-like (PK-like)"/>
    <property type="match status" value="1"/>
</dbReference>
<keyword evidence="4" id="KW-0418">Kinase</keyword>
<dbReference type="OrthoDB" id="840771at2759"/>
<dbReference type="GO" id="GO:0006611">
    <property type="term" value="P:protein export from nucleus"/>
    <property type="evidence" value="ECO:0007669"/>
    <property type="project" value="TreeGrafter"/>
</dbReference>
<name>A0A2G8KR42_STIJA</name>
<evidence type="ECO:0000256" key="2">
    <source>
        <dbReference type="SAM" id="MobiDB-lite"/>
    </source>
</evidence>
<dbReference type="STRING" id="307972.A0A2G8KR42"/>
<gene>
    <name evidence="4" type="ORF">BSL78_12677</name>
</gene>
<comment type="caution">
    <text evidence="4">The sequence shown here is derived from an EMBL/GenBank/DDBJ whole genome shotgun (WGS) entry which is preliminary data.</text>
</comment>
<dbReference type="AlphaFoldDB" id="A0A2G8KR42"/>
<protein>
    <submittedName>
        <fullName evidence="4">Putative STE20-related kinase adapter protein alpha isoform X1</fullName>
    </submittedName>
</protein>
<dbReference type="InterPro" id="IPR011009">
    <property type="entry name" value="Kinase-like_dom_sf"/>
</dbReference>
<dbReference type="Gene3D" id="3.30.200.20">
    <property type="entry name" value="Phosphorylase Kinase, domain 1"/>
    <property type="match status" value="1"/>
</dbReference>
<evidence type="ECO:0000313" key="4">
    <source>
        <dbReference type="EMBL" id="PIK50438.1"/>
    </source>
</evidence>
<dbReference type="InterPro" id="IPR000719">
    <property type="entry name" value="Prot_kinase_dom"/>
</dbReference>
<dbReference type="InterPro" id="IPR047173">
    <property type="entry name" value="STRAD_A/B-like"/>
</dbReference>
<keyword evidence="4" id="KW-0808">Transferase</keyword>
<dbReference type="PANTHER" id="PTHR48014:SF21">
    <property type="entry name" value="SERINE_THREONINE-PROTEIN KINASE FRAY2"/>
    <property type="match status" value="1"/>
</dbReference>
<sequence>MYRDIVTPCCCLKTSRIGYSGSSEELDNLTATQKPTEGKSQVLPVDDPHFSTISIMEGQDLKPVASDYQILGLICHVYDGSASIHVARHVSSGHYLSVKKVDLDMLDREESGLGSLHKELSLMRLMQHEHVLPYYSAFVADRELWVVLPLMEQGSARDLLDKHFPDGLGETAIALILHDILLALDYIHQMGYIHRSIKASHIFLSRSGGVYLSGFRTAISMIREGQRLRAIHDFPANTVQNLHWLAPETLEQNLLGYDSRSDIYSLGITACELANGCIPFSDMVPMKMLLEKINSTTPKLLDSVTLRDSEGDTSDSQTRRDSGIGGSSYPTLGNEPNPYNRQFSAEFHNFIEVCLRHDPNKRPSAAELLQHEFFKQVKKKTTQEVLSSMLQSVKPVSYTPCYVSSTDVANSVRNLESINLSDEWDFD</sequence>
<proteinExistence type="inferred from homology"/>
<feature type="region of interest" description="Disordered" evidence="2">
    <location>
        <begin position="301"/>
        <end position="335"/>
    </location>
</feature>
<dbReference type="EMBL" id="MRZV01000419">
    <property type="protein sequence ID" value="PIK50438.1"/>
    <property type="molecule type" value="Genomic_DNA"/>
</dbReference>
<dbReference type="GO" id="GO:0043539">
    <property type="term" value="F:protein serine/threonine kinase activator activity"/>
    <property type="evidence" value="ECO:0007669"/>
    <property type="project" value="InterPro"/>
</dbReference>
<comment type="similarity">
    <text evidence="1">Belongs to the protein kinase superfamily. STE Ser/Thr protein kinase family. STE20 subfamily.</text>
</comment>
<evidence type="ECO:0000313" key="5">
    <source>
        <dbReference type="Proteomes" id="UP000230750"/>
    </source>
</evidence>
<reference evidence="4 5" key="1">
    <citation type="journal article" date="2017" name="PLoS Biol.">
        <title>The sea cucumber genome provides insights into morphological evolution and visceral regeneration.</title>
        <authorList>
            <person name="Zhang X."/>
            <person name="Sun L."/>
            <person name="Yuan J."/>
            <person name="Sun Y."/>
            <person name="Gao Y."/>
            <person name="Zhang L."/>
            <person name="Li S."/>
            <person name="Dai H."/>
            <person name="Hamel J.F."/>
            <person name="Liu C."/>
            <person name="Yu Y."/>
            <person name="Liu S."/>
            <person name="Lin W."/>
            <person name="Guo K."/>
            <person name="Jin S."/>
            <person name="Xu P."/>
            <person name="Storey K.B."/>
            <person name="Huan P."/>
            <person name="Zhang T."/>
            <person name="Zhou Y."/>
            <person name="Zhang J."/>
            <person name="Lin C."/>
            <person name="Li X."/>
            <person name="Xing L."/>
            <person name="Huo D."/>
            <person name="Sun M."/>
            <person name="Wang L."/>
            <person name="Mercier A."/>
            <person name="Li F."/>
            <person name="Yang H."/>
            <person name="Xiang J."/>
        </authorList>
    </citation>
    <scope>NUCLEOTIDE SEQUENCE [LARGE SCALE GENOMIC DNA]</scope>
    <source>
        <strain evidence="4">Shaxun</strain>
        <tissue evidence="4">Muscle</tissue>
    </source>
</reference>
<dbReference type="GO" id="GO:1902554">
    <property type="term" value="C:serine/threonine protein kinase complex"/>
    <property type="evidence" value="ECO:0007669"/>
    <property type="project" value="TreeGrafter"/>
</dbReference>
<keyword evidence="5" id="KW-1185">Reference proteome</keyword>
<dbReference type="Pfam" id="PF00069">
    <property type="entry name" value="Pkinase"/>
    <property type="match status" value="1"/>
</dbReference>
<organism evidence="4 5">
    <name type="scientific">Stichopus japonicus</name>
    <name type="common">Sea cucumber</name>
    <dbReference type="NCBI Taxonomy" id="307972"/>
    <lineage>
        <taxon>Eukaryota</taxon>
        <taxon>Metazoa</taxon>
        <taxon>Echinodermata</taxon>
        <taxon>Eleutherozoa</taxon>
        <taxon>Echinozoa</taxon>
        <taxon>Holothuroidea</taxon>
        <taxon>Aspidochirotacea</taxon>
        <taxon>Aspidochirotida</taxon>
        <taxon>Stichopodidae</taxon>
        <taxon>Apostichopus</taxon>
    </lineage>
</organism>